<dbReference type="Proteomes" id="UP000286746">
    <property type="component" value="Unassembled WGS sequence"/>
</dbReference>
<feature type="region of interest" description="Disordered" evidence="1">
    <location>
        <begin position="308"/>
        <end position="335"/>
    </location>
</feature>
<feature type="compositionally biased region" description="Low complexity" evidence="1">
    <location>
        <begin position="111"/>
        <end position="129"/>
    </location>
</feature>
<feature type="compositionally biased region" description="Basic residues" evidence="1">
    <location>
        <begin position="130"/>
        <end position="150"/>
    </location>
</feature>
<organism evidence="2 3">
    <name type="scientific">Streptomyces paromomycinus</name>
    <name type="common">Streptomyces rimosus subsp. paromomycinus</name>
    <dbReference type="NCBI Taxonomy" id="92743"/>
    <lineage>
        <taxon>Bacteria</taxon>
        <taxon>Bacillati</taxon>
        <taxon>Actinomycetota</taxon>
        <taxon>Actinomycetes</taxon>
        <taxon>Kitasatosporales</taxon>
        <taxon>Streptomycetaceae</taxon>
        <taxon>Streptomyces</taxon>
    </lineage>
</organism>
<keyword evidence="3" id="KW-1185">Reference proteome</keyword>
<reference evidence="2 3" key="1">
    <citation type="submission" date="2018-11" db="EMBL/GenBank/DDBJ databases">
        <title>Whole genome sequence of Streptomyces paromomycinus NBRC 15454(T).</title>
        <authorList>
            <person name="Komaki H."/>
            <person name="Tamura T."/>
        </authorList>
    </citation>
    <scope>NUCLEOTIDE SEQUENCE [LARGE SCALE GENOMIC DNA]</scope>
    <source>
        <strain evidence="2 3">NBRC 15454</strain>
    </source>
</reference>
<comment type="caution">
    <text evidence="2">The sequence shown here is derived from an EMBL/GenBank/DDBJ whole genome shotgun (WGS) entry which is preliminary data.</text>
</comment>
<dbReference type="AlphaFoldDB" id="A0A401VTR1"/>
<name>A0A401VTR1_STREY</name>
<sequence length="418" mass="44113">MRPTSAPTTRARGPQQIEQEDTGPDEALPHPRRGAAHLDRGTQPPARRPGAGLLPVPPPAAPGGGRVGTGGCLGPPGAACPRGLRTGASAHLPVPHAGLPLAPPPPRLHRSCPAGPRSRPRRAPMAAGRYLRRLRGRHRSGSGRPRHPAHRSPGAVHPGPAPDVPRTGAQGTGPGAGDAHLPRCRAAPLPLPYRPPARPAVHTACRRQRPSPPTQRPAARHAPGRICGPLARTGARRLAALLLLRHPGSTRRGDGAVAGRRRSCRDPRSRCPGPCRPLGLAPGSVRRHAGGTACAAADRWCWPRTPRDRREAWRRSRSPACAGSPSPRSKTSSTASCTRTCWRAGITAQKQVNCAGASHGTGWRPSEGLRPGRGQVVGRKAKEPGARHVGHAPRLPPHLRHRNNRPKSSAWSPSHLNA</sequence>
<gene>
    <name evidence="2" type="ORF">GKJPGBOP_00012</name>
</gene>
<feature type="region of interest" description="Disordered" evidence="1">
    <location>
        <begin position="1"/>
        <end position="180"/>
    </location>
</feature>
<dbReference type="EMBL" id="BHZD01000001">
    <property type="protein sequence ID" value="GCD40363.1"/>
    <property type="molecule type" value="Genomic_DNA"/>
</dbReference>
<protein>
    <submittedName>
        <fullName evidence="2">Uncharacterized protein</fullName>
    </submittedName>
</protein>
<feature type="compositionally biased region" description="Polar residues" evidence="1">
    <location>
        <begin position="406"/>
        <end position="418"/>
    </location>
</feature>
<accession>A0A401VTR1</accession>
<evidence type="ECO:0000256" key="1">
    <source>
        <dbReference type="SAM" id="MobiDB-lite"/>
    </source>
</evidence>
<feature type="region of interest" description="Disordered" evidence="1">
    <location>
        <begin position="248"/>
        <end position="280"/>
    </location>
</feature>
<proteinExistence type="predicted"/>
<feature type="compositionally biased region" description="Low complexity" evidence="1">
    <location>
        <begin position="75"/>
        <end position="100"/>
    </location>
</feature>
<feature type="region of interest" description="Disordered" evidence="1">
    <location>
        <begin position="356"/>
        <end position="418"/>
    </location>
</feature>
<feature type="compositionally biased region" description="Gly residues" evidence="1">
    <location>
        <begin position="62"/>
        <end position="74"/>
    </location>
</feature>
<evidence type="ECO:0000313" key="3">
    <source>
        <dbReference type="Proteomes" id="UP000286746"/>
    </source>
</evidence>
<feature type="region of interest" description="Disordered" evidence="1">
    <location>
        <begin position="200"/>
        <end position="228"/>
    </location>
</feature>
<feature type="compositionally biased region" description="Polar residues" evidence="1">
    <location>
        <begin position="326"/>
        <end position="335"/>
    </location>
</feature>
<evidence type="ECO:0000313" key="2">
    <source>
        <dbReference type="EMBL" id="GCD40363.1"/>
    </source>
</evidence>